<evidence type="ECO:0000313" key="2">
    <source>
        <dbReference type="Proteomes" id="UP000800200"/>
    </source>
</evidence>
<proteinExistence type="predicted"/>
<dbReference type="AlphaFoldDB" id="A0A6A6E8U4"/>
<dbReference type="Proteomes" id="UP000800200">
    <property type="component" value="Unassembled WGS sequence"/>
</dbReference>
<gene>
    <name evidence="1" type="ORF">K469DRAFT_114040</name>
</gene>
<sequence length="266" mass="30528">MSIGNNTRLRGFISIKPTDGKQKASRIFSISVMAAPNCDTEAENLENDDMPTPPSVDDFSATFRARVKIATNEFRQTKDSKCNPKDFLSDSEYEWETFLVAYPAAAWALVEIQNFFRMLEKPYLSVQMDEETGEGYQCERREDEMSAPDRYFQIDAKQDNGRLEACKTLKYEGDITTSTWMMECCKLETAALSAEARAKLRHDLQNAMDLVVKPWPSAIQIAINEINRRFDDLDRQLSDVEELKSARRKEIKPRRGMSLIVFSPVY</sequence>
<dbReference type="EMBL" id="ML994627">
    <property type="protein sequence ID" value="KAF2187445.1"/>
    <property type="molecule type" value="Genomic_DNA"/>
</dbReference>
<dbReference type="OrthoDB" id="10461853at2759"/>
<organism evidence="1 2">
    <name type="scientific">Zopfia rhizophila CBS 207.26</name>
    <dbReference type="NCBI Taxonomy" id="1314779"/>
    <lineage>
        <taxon>Eukaryota</taxon>
        <taxon>Fungi</taxon>
        <taxon>Dikarya</taxon>
        <taxon>Ascomycota</taxon>
        <taxon>Pezizomycotina</taxon>
        <taxon>Dothideomycetes</taxon>
        <taxon>Dothideomycetes incertae sedis</taxon>
        <taxon>Zopfiaceae</taxon>
        <taxon>Zopfia</taxon>
    </lineage>
</organism>
<name>A0A6A6E8U4_9PEZI</name>
<accession>A0A6A6E8U4</accession>
<keyword evidence="2" id="KW-1185">Reference proteome</keyword>
<protein>
    <submittedName>
        <fullName evidence="1">Uncharacterized protein</fullName>
    </submittedName>
</protein>
<reference evidence="1" key="1">
    <citation type="journal article" date="2020" name="Stud. Mycol.">
        <title>101 Dothideomycetes genomes: a test case for predicting lifestyles and emergence of pathogens.</title>
        <authorList>
            <person name="Haridas S."/>
            <person name="Albert R."/>
            <person name="Binder M."/>
            <person name="Bloem J."/>
            <person name="Labutti K."/>
            <person name="Salamov A."/>
            <person name="Andreopoulos B."/>
            <person name="Baker S."/>
            <person name="Barry K."/>
            <person name="Bills G."/>
            <person name="Bluhm B."/>
            <person name="Cannon C."/>
            <person name="Castanera R."/>
            <person name="Culley D."/>
            <person name="Daum C."/>
            <person name="Ezra D."/>
            <person name="Gonzalez J."/>
            <person name="Henrissat B."/>
            <person name="Kuo A."/>
            <person name="Liang C."/>
            <person name="Lipzen A."/>
            <person name="Lutzoni F."/>
            <person name="Magnuson J."/>
            <person name="Mondo S."/>
            <person name="Nolan M."/>
            <person name="Ohm R."/>
            <person name="Pangilinan J."/>
            <person name="Park H.-J."/>
            <person name="Ramirez L."/>
            <person name="Alfaro M."/>
            <person name="Sun H."/>
            <person name="Tritt A."/>
            <person name="Yoshinaga Y."/>
            <person name="Zwiers L.-H."/>
            <person name="Turgeon B."/>
            <person name="Goodwin S."/>
            <person name="Spatafora J."/>
            <person name="Crous P."/>
            <person name="Grigoriev I."/>
        </authorList>
    </citation>
    <scope>NUCLEOTIDE SEQUENCE</scope>
    <source>
        <strain evidence="1">CBS 207.26</strain>
    </source>
</reference>
<evidence type="ECO:0000313" key="1">
    <source>
        <dbReference type="EMBL" id="KAF2187445.1"/>
    </source>
</evidence>